<name>A0ABT8R9N7_9BACT</name>
<dbReference type="InterPro" id="IPR017136">
    <property type="entry name" value="UCP037205"/>
</dbReference>
<comment type="caution">
    <text evidence="1">The sequence shown here is derived from an EMBL/GenBank/DDBJ whole genome shotgun (WGS) entry which is preliminary data.</text>
</comment>
<dbReference type="Pfam" id="PF10013">
    <property type="entry name" value="DUF2256"/>
    <property type="match status" value="1"/>
</dbReference>
<proteinExistence type="predicted"/>
<gene>
    <name evidence="1" type="ORF">Q0590_14115</name>
</gene>
<keyword evidence="2" id="KW-1185">Reference proteome</keyword>
<evidence type="ECO:0000313" key="1">
    <source>
        <dbReference type="EMBL" id="MDO1447400.1"/>
    </source>
</evidence>
<dbReference type="EMBL" id="JAUKPO010000007">
    <property type="protein sequence ID" value="MDO1447400.1"/>
    <property type="molecule type" value="Genomic_DNA"/>
</dbReference>
<accession>A0ABT8R9N7</accession>
<dbReference type="Proteomes" id="UP001168528">
    <property type="component" value="Unassembled WGS sequence"/>
</dbReference>
<dbReference type="RefSeq" id="WP_302038204.1">
    <property type="nucleotide sequence ID" value="NZ_JAUKPO010000007.1"/>
</dbReference>
<reference evidence="1" key="1">
    <citation type="submission" date="2023-07" db="EMBL/GenBank/DDBJ databases">
        <title>The genome sequence of Rhodocytophaga aerolata KACC 12507.</title>
        <authorList>
            <person name="Zhang X."/>
        </authorList>
    </citation>
    <scope>NUCLEOTIDE SEQUENCE</scope>
    <source>
        <strain evidence="1">KACC 12507</strain>
    </source>
</reference>
<evidence type="ECO:0000313" key="2">
    <source>
        <dbReference type="Proteomes" id="UP001168528"/>
    </source>
</evidence>
<dbReference type="PANTHER" id="PTHR37463">
    <property type="entry name" value="GSL3115 PROTEIN"/>
    <property type="match status" value="1"/>
</dbReference>
<organism evidence="1 2">
    <name type="scientific">Rhodocytophaga aerolata</name>
    <dbReference type="NCBI Taxonomy" id="455078"/>
    <lineage>
        <taxon>Bacteria</taxon>
        <taxon>Pseudomonadati</taxon>
        <taxon>Bacteroidota</taxon>
        <taxon>Cytophagia</taxon>
        <taxon>Cytophagales</taxon>
        <taxon>Rhodocytophagaceae</taxon>
        <taxon>Rhodocytophaga</taxon>
    </lineage>
</organism>
<dbReference type="PANTHER" id="PTHR37463:SF1">
    <property type="entry name" value="DUF2256 DOMAIN-CONTAINING PROTEIN"/>
    <property type="match status" value="1"/>
</dbReference>
<protein>
    <submittedName>
        <fullName evidence="1">DUF2256 domain-containing protein</fullName>
    </submittedName>
</protein>
<sequence length="56" mass="6767">MKIRKKADLPQKICEVCKRPFSWRKKWQNCWEAVKYCSDKCRKNKTPSFSTVESLK</sequence>